<dbReference type="OrthoDB" id="9808367at2"/>
<dbReference type="InterPro" id="IPR037138">
    <property type="entry name" value="His_deacetylse_dom_sf"/>
</dbReference>
<dbReference type="EMBL" id="QRAN01000001">
    <property type="protein sequence ID" value="RLQ23591.1"/>
    <property type="molecule type" value="Genomic_DNA"/>
</dbReference>
<dbReference type="Proteomes" id="UP000265509">
    <property type="component" value="Unassembled WGS sequence"/>
</dbReference>
<keyword evidence="4" id="KW-1185">Reference proteome</keyword>
<dbReference type="AlphaFoldDB" id="A0A3L7E4U6"/>
<dbReference type="GO" id="GO:0040029">
    <property type="term" value="P:epigenetic regulation of gene expression"/>
    <property type="evidence" value="ECO:0007669"/>
    <property type="project" value="TreeGrafter"/>
</dbReference>
<dbReference type="CDD" id="cd11599">
    <property type="entry name" value="HDAC_classII_2"/>
    <property type="match status" value="1"/>
</dbReference>
<evidence type="ECO:0000259" key="2">
    <source>
        <dbReference type="Pfam" id="PF00850"/>
    </source>
</evidence>
<dbReference type="InterPro" id="IPR000286">
    <property type="entry name" value="HDACs"/>
</dbReference>
<sequence length="308" mass="33473">MSIGYITHHQCQLHDMGSYHPEQPARLTAINDRLIATGLDMVLRQYDAIPAEKSQLLAAHDSAYVDTVYRKSPEHGTVSLDGDTSMNPFSLQAARLAAGAVIQAVDLVMAAELNQVFCGVRPPGHHAERDKAMGFCLFNSIAVGAYHALNQHGLERVAIIDFDVHHGNGTENIVKGDQRVLFCSSFQHPFYPHSGDDCDAANVINLPLPAGCGGEEYRAAVSELWLPRLAEFAPQLIFISAGFDGHQADPLADFNLVDEDFAWITRRLCEQAGQSAGGRIVSSLEGGYDLHALARCVEAHLKAMLGET</sequence>
<dbReference type="InterPro" id="IPR023801">
    <property type="entry name" value="His_deacetylse_dom"/>
</dbReference>
<proteinExistence type="inferred from homology"/>
<accession>A0A3L7E4U6</accession>
<comment type="similarity">
    <text evidence="1">Belongs to the histone deacetylase family.</text>
</comment>
<protein>
    <submittedName>
        <fullName evidence="3">Histone deacetylase family protein</fullName>
    </submittedName>
</protein>
<organism evidence="3 4">
    <name type="scientific">Seongchinamella sediminis</name>
    <dbReference type="NCBI Taxonomy" id="2283635"/>
    <lineage>
        <taxon>Bacteria</taxon>
        <taxon>Pseudomonadati</taxon>
        <taxon>Pseudomonadota</taxon>
        <taxon>Gammaproteobacteria</taxon>
        <taxon>Cellvibrionales</taxon>
        <taxon>Halieaceae</taxon>
        <taxon>Seongchinamella</taxon>
    </lineage>
</organism>
<dbReference type="PANTHER" id="PTHR10625">
    <property type="entry name" value="HISTONE DEACETYLASE HDAC1-RELATED"/>
    <property type="match status" value="1"/>
</dbReference>
<dbReference type="Pfam" id="PF00850">
    <property type="entry name" value="Hist_deacetyl"/>
    <property type="match status" value="1"/>
</dbReference>
<evidence type="ECO:0000313" key="3">
    <source>
        <dbReference type="EMBL" id="RLQ23591.1"/>
    </source>
</evidence>
<dbReference type="Gene3D" id="3.40.800.20">
    <property type="entry name" value="Histone deacetylase domain"/>
    <property type="match status" value="1"/>
</dbReference>
<gene>
    <name evidence="3" type="ORF">DWB85_00065</name>
</gene>
<evidence type="ECO:0000256" key="1">
    <source>
        <dbReference type="ARBA" id="ARBA00005947"/>
    </source>
</evidence>
<feature type="domain" description="Histone deacetylase" evidence="2">
    <location>
        <begin position="20"/>
        <end position="304"/>
    </location>
</feature>
<dbReference type="GO" id="GO:0004407">
    <property type="term" value="F:histone deacetylase activity"/>
    <property type="evidence" value="ECO:0007669"/>
    <property type="project" value="TreeGrafter"/>
</dbReference>
<dbReference type="PRINTS" id="PR01270">
    <property type="entry name" value="HDASUPER"/>
</dbReference>
<reference evidence="3 4" key="1">
    <citation type="submission" date="2018-07" db="EMBL/GenBank/DDBJ databases">
        <title>Halioglobus sp. genome submission.</title>
        <authorList>
            <person name="Ye M.-Q."/>
            <person name="Du Z.-J."/>
        </authorList>
    </citation>
    <scope>NUCLEOTIDE SEQUENCE [LARGE SCALE GENOMIC DNA]</scope>
    <source>
        <strain evidence="3 4">U0301</strain>
    </source>
</reference>
<evidence type="ECO:0000313" key="4">
    <source>
        <dbReference type="Proteomes" id="UP000265509"/>
    </source>
</evidence>
<dbReference type="SUPFAM" id="SSF52768">
    <property type="entry name" value="Arginase/deacetylase"/>
    <property type="match status" value="1"/>
</dbReference>
<dbReference type="PANTHER" id="PTHR10625:SF10">
    <property type="entry name" value="HISTONE DEACETYLASE HDAC1"/>
    <property type="match status" value="1"/>
</dbReference>
<dbReference type="RefSeq" id="WP_117951865.1">
    <property type="nucleotide sequence ID" value="NZ_QRAN01000001.1"/>
</dbReference>
<comment type="caution">
    <text evidence="3">The sequence shown here is derived from an EMBL/GenBank/DDBJ whole genome shotgun (WGS) entry which is preliminary data.</text>
</comment>
<dbReference type="InterPro" id="IPR023696">
    <property type="entry name" value="Ureohydrolase_dom_sf"/>
</dbReference>
<name>A0A3L7E4U6_9GAMM</name>